<dbReference type="Proteomes" id="UP000681340">
    <property type="component" value="Unassembled WGS sequence"/>
</dbReference>
<name>A0A919VXA7_9ACTN</name>
<sequence length="197" mass="21424">MTGDDPIPDRDRLRAASVAHTRRAVQRAAIVTVGFFLAFVAVVFVTVDDMRSRDGALAVLVGLAILAVAALLGLGALRAQARNPALVPSADSGSRAAVELALRTGRTDDARIDALARESAQRTLRRPWQVWGLAFFVLLEGLVTVTQLISRDWWQALFFGVFTAGFAAQTARAVADLRRRRDYLRQRRPVDAADTAA</sequence>
<feature type="transmembrane region" description="Helical" evidence="1">
    <location>
        <begin position="24"/>
        <end position="45"/>
    </location>
</feature>
<evidence type="ECO:0000256" key="1">
    <source>
        <dbReference type="SAM" id="Phobius"/>
    </source>
</evidence>
<feature type="transmembrane region" description="Helical" evidence="1">
    <location>
        <begin position="156"/>
        <end position="175"/>
    </location>
</feature>
<keyword evidence="1" id="KW-1133">Transmembrane helix</keyword>
<dbReference type="RefSeq" id="WP_212994241.1">
    <property type="nucleotide sequence ID" value="NZ_BAABEA010000002.1"/>
</dbReference>
<gene>
    <name evidence="2" type="ORF">Aau02nite_84490</name>
</gene>
<feature type="transmembrane region" description="Helical" evidence="1">
    <location>
        <begin position="130"/>
        <end position="150"/>
    </location>
</feature>
<evidence type="ECO:0000313" key="2">
    <source>
        <dbReference type="EMBL" id="GIM79182.1"/>
    </source>
</evidence>
<dbReference type="EMBL" id="BOQL01000080">
    <property type="protein sequence ID" value="GIM79182.1"/>
    <property type="molecule type" value="Genomic_DNA"/>
</dbReference>
<keyword evidence="1" id="KW-0812">Transmembrane</keyword>
<organism evidence="2 3">
    <name type="scientific">Actinoplanes auranticolor</name>
    <dbReference type="NCBI Taxonomy" id="47988"/>
    <lineage>
        <taxon>Bacteria</taxon>
        <taxon>Bacillati</taxon>
        <taxon>Actinomycetota</taxon>
        <taxon>Actinomycetes</taxon>
        <taxon>Micromonosporales</taxon>
        <taxon>Micromonosporaceae</taxon>
        <taxon>Actinoplanes</taxon>
    </lineage>
</organism>
<proteinExistence type="predicted"/>
<dbReference type="AlphaFoldDB" id="A0A919VXA7"/>
<protein>
    <submittedName>
        <fullName evidence="2">Uncharacterized protein</fullName>
    </submittedName>
</protein>
<accession>A0A919VXA7</accession>
<comment type="caution">
    <text evidence="2">The sequence shown here is derived from an EMBL/GenBank/DDBJ whole genome shotgun (WGS) entry which is preliminary data.</text>
</comment>
<keyword evidence="3" id="KW-1185">Reference proteome</keyword>
<keyword evidence="1" id="KW-0472">Membrane</keyword>
<reference evidence="2" key="1">
    <citation type="submission" date="2021-03" db="EMBL/GenBank/DDBJ databases">
        <title>Whole genome shotgun sequence of Actinoplanes auranticolor NBRC 12245.</title>
        <authorList>
            <person name="Komaki H."/>
            <person name="Tamura T."/>
        </authorList>
    </citation>
    <scope>NUCLEOTIDE SEQUENCE</scope>
    <source>
        <strain evidence="2">NBRC 12245</strain>
    </source>
</reference>
<evidence type="ECO:0000313" key="3">
    <source>
        <dbReference type="Proteomes" id="UP000681340"/>
    </source>
</evidence>
<feature type="transmembrane region" description="Helical" evidence="1">
    <location>
        <begin position="57"/>
        <end position="77"/>
    </location>
</feature>